<dbReference type="Gene3D" id="1.20.1640.10">
    <property type="entry name" value="Multidrug efflux transporter AcrB transmembrane domain"/>
    <property type="match status" value="2"/>
</dbReference>
<dbReference type="Proteomes" id="UP001501676">
    <property type="component" value="Unassembled WGS sequence"/>
</dbReference>
<evidence type="ECO:0000256" key="6">
    <source>
        <dbReference type="ARBA" id="ARBA00023136"/>
    </source>
</evidence>
<evidence type="ECO:0000313" key="10">
    <source>
        <dbReference type="Proteomes" id="UP001501676"/>
    </source>
</evidence>
<evidence type="ECO:0000256" key="7">
    <source>
        <dbReference type="SAM" id="Phobius"/>
    </source>
</evidence>
<keyword evidence="10" id="KW-1185">Reference proteome</keyword>
<evidence type="ECO:0000256" key="4">
    <source>
        <dbReference type="ARBA" id="ARBA00022692"/>
    </source>
</evidence>
<keyword evidence="5 7" id="KW-1133">Transmembrane helix</keyword>
<comment type="similarity">
    <text evidence="2">Belongs to the resistance-nodulation-cell division (RND) (TC 2.A.6) family. MmpL subfamily.</text>
</comment>
<sequence>MINFVTGRRSAWLVLLLTVLLSGLVIAFGGAAKNSNEPTAALPSSAESAKAAELQKQLPSGETNPALILYARGGAPLTDADVRKIQADAKTFASLALGRRISPPIFAPDRTAALLAVPFAANLDNDLVIDRVTELRDKAKDGLPDGLTAQVTGGAGFRADIASSFSGANFKLLTVTAAVVAALLLITYRSPVLWLVPLAVVGLADVVAASVIALMSRATGLNVDPSTTGIVDVLVFGAGTNYALLLIARYREELRLTEDRRAAMRKALRSGGAAIVASAATVTLSLLTLALAILENDRAIGLAGAVGIVIAAVFGLVVLPAALVVCGRGLFWPFVPKVGDPDKSRTGVWAKVASGVARRPVAVIVFSLVLLGVLSAGLTDARLGLSQSEQFRVKAESVDGLEALARYYPAGATDPVAVITTPDKAEEVAALARDTPGVASVRPGESAGDLAELDVVLKAAPATAESYDAIRALRSELDSTGALVGGSVATELDTRDAAIRDLKVIVPLVLGVVLIVLIVLLRGAIVAPVLLMLTVVATFFASLGASTFLFTQVLGYPALDTVVPLLAFLFLVALGVDYNIFLVTRAREEALRHGTREGITTAVAVTGGVITSAGILLAAVFAVLGVLPLITLTEIGVIVGLGVLLDTLLVRTVLVPALVVLLDRRFWWPSPLSRSASPSASAERPEKANA</sequence>
<feature type="transmembrane region" description="Helical" evidence="7">
    <location>
        <begin position="168"/>
        <end position="186"/>
    </location>
</feature>
<feature type="transmembrane region" description="Helical" evidence="7">
    <location>
        <begin position="271"/>
        <end position="294"/>
    </location>
</feature>
<name>A0ABP6SVW7_9ACTN</name>
<dbReference type="Pfam" id="PF03176">
    <property type="entry name" value="MMPL"/>
    <property type="match status" value="2"/>
</dbReference>
<keyword evidence="6 7" id="KW-0472">Membrane</keyword>
<evidence type="ECO:0000256" key="1">
    <source>
        <dbReference type="ARBA" id="ARBA00004651"/>
    </source>
</evidence>
<dbReference type="RefSeq" id="WP_345728349.1">
    <property type="nucleotide sequence ID" value="NZ_BAAAYN010000017.1"/>
</dbReference>
<evidence type="ECO:0000313" key="9">
    <source>
        <dbReference type="EMBL" id="GAA3386738.1"/>
    </source>
</evidence>
<feature type="transmembrane region" description="Helical" evidence="7">
    <location>
        <begin position="602"/>
        <end position="629"/>
    </location>
</feature>
<evidence type="ECO:0000256" key="2">
    <source>
        <dbReference type="ARBA" id="ARBA00010157"/>
    </source>
</evidence>
<feature type="domain" description="SSD" evidence="8">
    <location>
        <begin position="220"/>
        <end position="325"/>
    </location>
</feature>
<accession>A0ABP6SVW7</accession>
<dbReference type="PROSITE" id="PS50156">
    <property type="entry name" value="SSD"/>
    <property type="match status" value="2"/>
</dbReference>
<keyword evidence="3" id="KW-1003">Cell membrane</keyword>
<dbReference type="PANTHER" id="PTHR33406:SF6">
    <property type="entry name" value="MEMBRANE PROTEIN YDGH-RELATED"/>
    <property type="match status" value="1"/>
</dbReference>
<reference evidence="10" key="1">
    <citation type="journal article" date="2019" name="Int. J. Syst. Evol. Microbiol.">
        <title>The Global Catalogue of Microorganisms (GCM) 10K type strain sequencing project: providing services to taxonomists for standard genome sequencing and annotation.</title>
        <authorList>
            <consortium name="The Broad Institute Genomics Platform"/>
            <consortium name="The Broad Institute Genome Sequencing Center for Infectious Disease"/>
            <person name="Wu L."/>
            <person name="Ma J."/>
        </authorList>
    </citation>
    <scope>NUCLEOTIDE SEQUENCE [LARGE SCALE GENOMIC DNA]</scope>
    <source>
        <strain evidence="10">JCM 9458</strain>
    </source>
</reference>
<evidence type="ECO:0000256" key="3">
    <source>
        <dbReference type="ARBA" id="ARBA00022475"/>
    </source>
</evidence>
<gene>
    <name evidence="9" type="ORF">GCM10020369_26440</name>
</gene>
<feature type="transmembrane region" description="Helical" evidence="7">
    <location>
        <begin position="300"/>
        <end position="325"/>
    </location>
</feature>
<dbReference type="InterPro" id="IPR004869">
    <property type="entry name" value="MMPL_dom"/>
</dbReference>
<feature type="domain" description="SSD" evidence="8">
    <location>
        <begin position="532"/>
        <end position="660"/>
    </location>
</feature>
<proteinExistence type="inferred from homology"/>
<dbReference type="PANTHER" id="PTHR33406">
    <property type="entry name" value="MEMBRANE PROTEIN MJ1562-RELATED"/>
    <property type="match status" value="1"/>
</dbReference>
<dbReference type="InterPro" id="IPR000731">
    <property type="entry name" value="SSD"/>
</dbReference>
<keyword evidence="4 7" id="KW-0812">Transmembrane</keyword>
<dbReference type="EMBL" id="BAAAYN010000017">
    <property type="protein sequence ID" value="GAA3386738.1"/>
    <property type="molecule type" value="Genomic_DNA"/>
</dbReference>
<evidence type="ECO:0000256" key="5">
    <source>
        <dbReference type="ARBA" id="ARBA00022989"/>
    </source>
</evidence>
<organism evidence="9 10">
    <name type="scientific">Cryptosporangium minutisporangium</name>
    <dbReference type="NCBI Taxonomy" id="113569"/>
    <lineage>
        <taxon>Bacteria</taxon>
        <taxon>Bacillati</taxon>
        <taxon>Actinomycetota</taxon>
        <taxon>Actinomycetes</taxon>
        <taxon>Cryptosporangiales</taxon>
        <taxon>Cryptosporangiaceae</taxon>
        <taxon>Cryptosporangium</taxon>
    </lineage>
</organism>
<feature type="transmembrane region" description="Helical" evidence="7">
    <location>
        <begin position="227"/>
        <end position="250"/>
    </location>
</feature>
<feature type="transmembrane region" description="Helical" evidence="7">
    <location>
        <begin position="504"/>
        <end position="522"/>
    </location>
</feature>
<dbReference type="SUPFAM" id="SSF82866">
    <property type="entry name" value="Multidrug efflux transporter AcrB transmembrane domain"/>
    <property type="match status" value="2"/>
</dbReference>
<feature type="transmembrane region" description="Helical" evidence="7">
    <location>
        <begin position="193"/>
        <end position="215"/>
    </location>
</feature>
<protein>
    <submittedName>
        <fullName evidence="9">MMPL family transporter</fullName>
    </submittedName>
</protein>
<comment type="caution">
    <text evidence="9">The sequence shown here is derived from an EMBL/GenBank/DDBJ whole genome shotgun (WGS) entry which is preliminary data.</text>
</comment>
<feature type="transmembrane region" description="Helical" evidence="7">
    <location>
        <begin position="529"/>
        <end position="550"/>
    </location>
</feature>
<comment type="subcellular location">
    <subcellularLocation>
        <location evidence="1">Cell membrane</location>
        <topology evidence="1">Multi-pass membrane protein</topology>
    </subcellularLocation>
</comment>
<evidence type="ECO:0000259" key="8">
    <source>
        <dbReference type="PROSITE" id="PS50156"/>
    </source>
</evidence>
<feature type="transmembrane region" description="Helical" evidence="7">
    <location>
        <begin position="562"/>
        <end position="581"/>
    </location>
</feature>
<feature type="transmembrane region" description="Helical" evidence="7">
    <location>
        <begin position="361"/>
        <end position="378"/>
    </location>
</feature>
<feature type="transmembrane region" description="Helical" evidence="7">
    <location>
        <begin position="635"/>
        <end position="662"/>
    </location>
</feature>
<dbReference type="InterPro" id="IPR050545">
    <property type="entry name" value="Mycobact_MmpL"/>
</dbReference>